<sequence>MRILVCNERFLFRFGVDRCLLMLGNQWRKDGHEIIMMGNRMDPASVSKCSDRFIRIPDAPDYRTWNEYTLDYLREHWDEWFNESNRPDAALVAGWPFYLCIPFLREKCGCVVAHDHGAVPVKGMSGPNLENQKRLRQLRKETLCQANKIIAVSRFLEETQSKPDTKGKVPTTCVLNGVDHIAGRLWANEELDLQDNHVVEEVRALKKAGMRILFQPGRWENGNYKNCAATVQLSKALTDKDIDHRILVLADEKSLETVPEDIRRNYLCTGFVDDETMKQLMELSDVGIIPSLWEGFDLPLGEMQFLGTKTFALDIGAHPEVVVDPYFLCRDMGEMTEKVIRELSGGQAFDEDRFRQLCEQYRREFTWENRAKQMMDEIQESVRSAFVLYVDVTNACRDTANGGIMRVTRKLSRHLQERVNTVFVLWDDSIGQFVLPTKQEIDTLSRFDGPDPKKILYRSGSEQNRTKMGDILQRLPAGPGNLLVIETAQYRMLECAIPWLHDHGISVSAVFHDAIPVLYPQFCNDEILANHRGYMLCLAEMDSVMPTAEHNGTDLTEYWAQNGIETGTRVRAVGLAAEIDGMPRKQQKAERMPANKQILFVSTLEPRKNHIRFLEALEVLFAAHPELEKTTSVHLVGKRYEEREEIPAFVEAFCADHRNVKWLGVVDDATLRAEYTACTFTAYPSEVEGFGMPIIESLWAGKPCLCSRDGSIGELAAAGGCCLTDVTDRKAMADALYKMLTDEEYLVRLQHEATERTIRGWAEYADEMADWLRGLPRYTPDPARGRIPGRILCEISRMRANHTGRRMVTVSHLYPPGVIGGAEIIAHHQLRAIQGDGLATGIVLSLDVDGKHVPGTIYGETVDGVKVIRICRDITCMEQRGICFFDPMVNEVFRELCEAWEPEVVQFHHVTGMSMGMVEIARQYKAKTVFTLHDNWGFCYKNTRLMENGRLCSDVTACENCRVMFESDGMQVPMGVRKSYYRHVFEKADAFVSPSAYLARAYIAAGFDAHKMHVVKNGIDYASYANLEKVPGKQFRITYAGVFGPHKGVDVLIRAAALTEGLSILINLVGKGDEEPYYRKLIEELGLTGKIVFRGKLSNEEMRGIYRETDLFCLPALSPENQPVTITEAMSCGIPVIASDVGGVKELVEDGVTGYLVEAGNAEDLAAKIRLLCNDPDACKRMGETGKQRMADNDFHCHARNMAELFDRIRPAKPVKGRKILLVKGKKLPLYMDRMTRYDVIPMDWIVDGEDYARTEAVLVPDGETLTDAEKETVERYQLQVINTIDRIS</sequence>
<organism evidence="1 2">
    <name type="scientific">Aristaeella lactis</name>
    <dbReference type="NCBI Taxonomy" id="3046383"/>
    <lineage>
        <taxon>Bacteria</taxon>
        <taxon>Bacillati</taxon>
        <taxon>Bacillota</taxon>
        <taxon>Clostridia</taxon>
        <taxon>Eubacteriales</taxon>
        <taxon>Aristaeellaceae</taxon>
        <taxon>Aristaeella</taxon>
    </lineage>
</organism>
<proteinExistence type="predicted"/>
<gene>
    <name evidence="1" type="ORF">SAMN06297397_2377</name>
</gene>
<evidence type="ECO:0000313" key="2">
    <source>
        <dbReference type="Proteomes" id="UP000192328"/>
    </source>
</evidence>
<comment type="caution">
    <text evidence="1">The sequence shown here is derived from an EMBL/GenBank/DDBJ whole genome shotgun (WGS) entry which is preliminary data.</text>
</comment>
<dbReference type="Proteomes" id="UP000192328">
    <property type="component" value="Unassembled WGS sequence"/>
</dbReference>
<keyword evidence="2" id="KW-1185">Reference proteome</keyword>
<dbReference type="EMBL" id="FWXZ01000005">
    <property type="protein sequence ID" value="SMC76458.1"/>
    <property type="molecule type" value="Genomic_DNA"/>
</dbReference>
<reference evidence="1" key="1">
    <citation type="submission" date="2017-04" db="EMBL/GenBank/DDBJ databases">
        <authorList>
            <person name="Varghese N."/>
            <person name="Submissions S."/>
        </authorList>
    </citation>
    <scope>NUCLEOTIDE SEQUENCE</scope>
    <source>
        <strain evidence="1">WTE2008</strain>
    </source>
</reference>
<evidence type="ECO:0000313" key="1">
    <source>
        <dbReference type="EMBL" id="SMC76458.1"/>
    </source>
</evidence>
<accession>A0AC61PNG2</accession>
<name>A0AC61PNG2_9FIRM</name>
<protein>
    <submittedName>
        <fullName evidence="1">Glycosyltransferase involved in cell wall bisynthesis</fullName>
    </submittedName>
</protein>